<name>A0A9P8NTQ9_9ASCO</name>
<dbReference type="AlphaFoldDB" id="A0A9P8NTQ9"/>
<evidence type="ECO:0000313" key="3">
    <source>
        <dbReference type="Proteomes" id="UP000788993"/>
    </source>
</evidence>
<gene>
    <name evidence="2" type="ORF">OGATHE_005728</name>
</gene>
<comment type="caution">
    <text evidence="2">The sequence shown here is derived from an EMBL/GenBank/DDBJ whole genome shotgun (WGS) entry which is preliminary data.</text>
</comment>
<dbReference type="Proteomes" id="UP000788993">
    <property type="component" value="Unassembled WGS sequence"/>
</dbReference>
<feature type="compositionally biased region" description="Polar residues" evidence="1">
    <location>
        <begin position="207"/>
        <end position="216"/>
    </location>
</feature>
<reference evidence="2" key="1">
    <citation type="journal article" date="2021" name="Open Biol.">
        <title>Shared evolutionary footprints suggest mitochondrial oxidative damage underlies multiple complex I losses in fungi.</title>
        <authorList>
            <person name="Schikora-Tamarit M.A."/>
            <person name="Marcet-Houben M."/>
            <person name="Nosek J."/>
            <person name="Gabaldon T."/>
        </authorList>
    </citation>
    <scope>NUCLEOTIDE SEQUENCE</scope>
    <source>
        <strain evidence="2">NCAIM Y.01608</strain>
    </source>
</reference>
<feature type="region of interest" description="Disordered" evidence="1">
    <location>
        <begin position="185"/>
        <end position="216"/>
    </location>
</feature>
<feature type="region of interest" description="Disordered" evidence="1">
    <location>
        <begin position="1"/>
        <end position="58"/>
    </location>
</feature>
<feature type="compositionally biased region" description="Polar residues" evidence="1">
    <location>
        <begin position="7"/>
        <end position="22"/>
    </location>
</feature>
<reference evidence="2" key="2">
    <citation type="submission" date="2021-01" db="EMBL/GenBank/DDBJ databases">
        <authorList>
            <person name="Schikora-Tamarit M.A."/>
        </authorList>
    </citation>
    <scope>NUCLEOTIDE SEQUENCE</scope>
    <source>
        <strain evidence="2">NCAIM Y.01608</strain>
    </source>
</reference>
<protein>
    <submittedName>
        <fullName evidence="2">Uncharacterized protein</fullName>
    </submittedName>
</protein>
<evidence type="ECO:0000256" key="1">
    <source>
        <dbReference type="SAM" id="MobiDB-lite"/>
    </source>
</evidence>
<accession>A0A9P8NTQ9</accession>
<keyword evidence="3" id="KW-1185">Reference proteome</keyword>
<evidence type="ECO:0000313" key="2">
    <source>
        <dbReference type="EMBL" id="KAH3659683.1"/>
    </source>
</evidence>
<feature type="compositionally biased region" description="Low complexity" evidence="1">
    <location>
        <begin position="196"/>
        <end position="206"/>
    </location>
</feature>
<sequence length="216" mass="23251">MMEVTSFVESPQGETSVTSAPTTKRPANPSMISSSSLEDHPPGSRDPVPGAEGGSRTSMSKLMYTGELPSRSLILSIIPWTPILSTSRAMILANFDSEVRNRGYFPGLASVVEWLRMALSDRYNWSRATLLSKGVIGTLPQSTILAQLFHTFNPSLYGEYAAENFLVPCLMASGPNREPGLYEIPVSKGAPRTTMSSSNSSSFSGSKQCCSTGRCP</sequence>
<organism evidence="2 3">
    <name type="scientific">Ogataea polymorpha</name>
    <dbReference type="NCBI Taxonomy" id="460523"/>
    <lineage>
        <taxon>Eukaryota</taxon>
        <taxon>Fungi</taxon>
        <taxon>Dikarya</taxon>
        <taxon>Ascomycota</taxon>
        <taxon>Saccharomycotina</taxon>
        <taxon>Pichiomycetes</taxon>
        <taxon>Pichiales</taxon>
        <taxon>Pichiaceae</taxon>
        <taxon>Ogataea</taxon>
    </lineage>
</organism>
<proteinExistence type="predicted"/>
<dbReference type="EMBL" id="JAEUBD010001504">
    <property type="protein sequence ID" value="KAH3659683.1"/>
    <property type="molecule type" value="Genomic_DNA"/>
</dbReference>